<accession>A0AAN9GFG2</accession>
<comment type="caution">
    <text evidence="2">The sequence shown here is derived from an EMBL/GenBank/DDBJ whole genome shotgun (WGS) entry which is preliminary data.</text>
</comment>
<dbReference type="AlphaFoldDB" id="A0AAN9GFG2"/>
<proteinExistence type="predicted"/>
<sequence>MKIVKRKVLVLGIVMLSVWLIYSLSSGVSHNQHLLSPVKAAAVDNNVDDNTNLGVPADNGHQHKNLMTHSGLGGQFSHIIKNTRPSTRLLVNEQNKDRHEKPRQFLYSDNVQGKRFLPYSVERTRVSRYLPQQKHNRLFKPDIYVNSKVKRSDHSPSTNKTVGQNHSNGGHPETFAHPVNPTQRLVHVKDKDSLVTKHSMGGAGAVARAGSDVIPKRRTIIYSCNASACGGWADRQKGVVSAFVLSVLMDRDFKLYMPRPCDVATFLAPNKVNWTLNVEETEGQSVHHVLGINVGHTYDLVKRMLGQDDLNIAETDADYVFITWNMEVVHMLRTHPRAQRHDWLAPKMSTGEIYRHVIQQLFQWKLPTEALQGDFQGIRPPANTKLACAQIRTGDDSDLRGWNIFNTLDSLHVLFDFLRQFNDSDRYRIFFTSDKTKVLAMAREKFPRVFMSSSGPITHVDTDRGTDACAGLGRAIWDQLVLAVCDVLIISRSGFGKIAAFLRNTDYGLYLFHGFKITSYRRSDNFGDRLW</sequence>
<feature type="region of interest" description="Disordered" evidence="1">
    <location>
        <begin position="148"/>
        <end position="178"/>
    </location>
</feature>
<dbReference type="EMBL" id="JBAMIC010000007">
    <property type="protein sequence ID" value="KAK7105784.1"/>
    <property type="molecule type" value="Genomic_DNA"/>
</dbReference>
<keyword evidence="3" id="KW-1185">Reference proteome</keyword>
<gene>
    <name evidence="2" type="ORF">V1264_017118</name>
</gene>
<evidence type="ECO:0000313" key="3">
    <source>
        <dbReference type="Proteomes" id="UP001374579"/>
    </source>
</evidence>
<dbReference type="Proteomes" id="UP001374579">
    <property type="component" value="Unassembled WGS sequence"/>
</dbReference>
<evidence type="ECO:0000313" key="2">
    <source>
        <dbReference type="EMBL" id="KAK7105784.1"/>
    </source>
</evidence>
<feature type="compositionally biased region" description="Polar residues" evidence="1">
    <location>
        <begin position="155"/>
        <end position="168"/>
    </location>
</feature>
<evidence type="ECO:0000256" key="1">
    <source>
        <dbReference type="SAM" id="MobiDB-lite"/>
    </source>
</evidence>
<organism evidence="2 3">
    <name type="scientific">Littorina saxatilis</name>
    <dbReference type="NCBI Taxonomy" id="31220"/>
    <lineage>
        <taxon>Eukaryota</taxon>
        <taxon>Metazoa</taxon>
        <taxon>Spiralia</taxon>
        <taxon>Lophotrochozoa</taxon>
        <taxon>Mollusca</taxon>
        <taxon>Gastropoda</taxon>
        <taxon>Caenogastropoda</taxon>
        <taxon>Littorinimorpha</taxon>
        <taxon>Littorinoidea</taxon>
        <taxon>Littorinidae</taxon>
        <taxon>Littorina</taxon>
    </lineage>
</organism>
<dbReference type="Gene3D" id="3.40.50.11350">
    <property type="match status" value="1"/>
</dbReference>
<reference evidence="2 3" key="1">
    <citation type="submission" date="2024-02" db="EMBL/GenBank/DDBJ databases">
        <title>Chromosome-scale genome assembly of the rough periwinkle Littorina saxatilis.</title>
        <authorList>
            <person name="De Jode A."/>
            <person name="Faria R."/>
            <person name="Formenti G."/>
            <person name="Sims Y."/>
            <person name="Smith T.P."/>
            <person name="Tracey A."/>
            <person name="Wood J.M.D."/>
            <person name="Zagrodzka Z.B."/>
            <person name="Johannesson K."/>
            <person name="Butlin R.K."/>
            <person name="Leder E.H."/>
        </authorList>
    </citation>
    <scope>NUCLEOTIDE SEQUENCE [LARGE SCALE GENOMIC DNA]</scope>
    <source>
        <strain evidence="2">Snail1</strain>
        <tissue evidence="2">Muscle</tissue>
    </source>
</reference>
<protein>
    <submittedName>
        <fullName evidence="2">Uncharacterized protein</fullName>
    </submittedName>
</protein>
<name>A0AAN9GFG2_9CAEN</name>